<dbReference type="SUPFAM" id="SSF53590">
    <property type="entry name" value="Nucleoside hydrolase"/>
    <property type="match status" value="1"/>
</dbReference>
<feature type="domain" description="Inosine/uridine-preferring nucleoside hydrolase" evidence="3">
    <location>
        <begin position="7"/>
        <end position="307"/>
    </location>
</feature>
<dbReference type="Pfam" id="PF01156">
    <property type="entry name" value="IU_nuc_hydro"/>
    <property type="match status" value="1"/>
</dbReference>
<proteinExistence type="predicted"/>
<dbReference type="PROSITE" id="PS01247">
    <property type="entry name" value="IUNH"/>
    <property type="match status" value="1"/>
</dbReference>
<dbReference type="PANTHER" id="PTHR12304:SF4">
    <property type="entry name" value="URIDINE NUCLEOSIDASE"/>
    <property type="match status" value="1"/>
</dbReference>
<reference evidence="4 5" key="1">
    <citation type="submission" date="2021-03" db="EMBL/GenBank/DDBJ databases">
        <title>Genomic Encyclopedia of Type Strains, Phase IV (KMG-IV): sequencing the most valuable type-strain genomes for metagenomic binning, comparative biology and taxonomic classification.</title>
        <authorList>
            <person name="Goeker M."/>
        </authorList>
    </citation>
    <scope>NUCLEOTIDE SEQUENCE [LARGE SCALE GENOMIC DNA]</scope>
    <source>
        <strain evidence="4 5">DSM 26048</strain>
    </source>
</reference>
<evidence type="ECO:0000313" key="4">
    <source>
        <dbReference type="EMBL" id="MBP1995184.1"/>
    </source>
</evidence>
<dbReference type="InterPro" id="IPR001910">
    <property type="entry name" value="Inosine/uridine_hydrolase_dom"/>
</dbReference>
<dbReference type="Gene3D" id="3.90.245.10">
    <property type="entry name" value="Ribonucleoside hydrolase-like"/>
    <property type="match status" value="1"/>
</dbReference>
<evidence type="ECO:0000313" key="5">
    <source>
        <dbReference type="Proteomes" id="UP001519287"/>
    </source>
</evidence>
<evidence type="ECO:0000256" key="1">
    <source>
        <dbReference type="ARBA" id="ARBA00022801"/>
    </source>
</evidence>
<dbReference type="EMBL" id="JAGGLB010000031">
    <property type="protein sequence ID" value="MBP1995184.1"/>
    <property type="molecule type" value="Genomic_DNA"/>
</dbReference>
<evidence type="ECO:0000256" key="2">
    <source>
        <dbReference type="ARBA" id="ARBA00023295"/>
    </source>
</evidence>
<sequence length="322" mass="34921">MKKIPYIMDFDTGTDDAIALICALLNQDTLDIKAITTVAGCVELDKTSTNTLNIVDYLGFDIPVALGAEGPLKKELFVAISHGPSGLGNVIVPPAKRGFYDKDAADTIYHFAKECAGDLHLLACGPLTNLALALLRYPDMNTLIKRITIMGGALVGGNMTQASEFNIWVDPDAAKIVFDAGIPLTMVGLDVTLKTEMPKSVFEKIAVTDNPFAELSTRIIDFMINRNQLSAVSLYGSVELDPAYMHDALAMAALVRPDLITTKKYNIAVELDGENTRGMTVADFNNVMNREPNIDAAVEVDVEGFWEWMLELMANGPGRVSS</sequence>
<dbReference type="InterPro" id="IPR023186">
    <property type="entry name" value="IUNH"/>
</dbReference>
<gene>
    <name evidence="4" type="ORF">J2Z66_006826</name>
</gene>
<keyword evidence="2" id="KW-0326">Glycosidase</keyword>
<dbReference type="InterPro" id="IPR036452">
    <property type="entry name" value="Ribo_hydro-like"/>
</dbReference>
<keyword evidence="1" id="KW-0378">Hydrolase</keyword>
<dbReference type="PANTHER" id="PTHR12304">
    <property type="entry name" value="INOSINE-URIDINE PREFERRING NUCLEOSIDE HYDROLASE"/>
    <property type="match status" value="1"/>
</dbReference>
<accession>A0ABS4J5Q5</accession>
<name>A0ABS4J5Q5_9BACL</name>
<dbReference type="RefSeq" id="WP_209976994.1">
    <property type="nucleotide sequence ID" value="NZ_JAGGLB010000031.1"/>
</dbReference>
<protein>
    <submittedName>
        <fullName evidence="4">Inosine-uridine nucleoside N-ribohydrolase</fullName>
    </submittedName>
</protein>
<dbReference type="Proteomes" id="UP001519287">
    <property type="component" value="Unassembled WGS sequence"/>
</dbReference>
<organism evidence="4 5">
    <name type="scientific">Paenibacillus eucommiae</name>
    <dbReference type="NCBI Taxonomy" id="1355755"/>
    <lineage>
        <taxon>Bacteria</taxon>
        <taxon>Bacillati</taxon>
        <taxon>Bacillota</taxon>
        <taxon>Bacilli</taxon>
        <taxon>Bacillales</taxon>
        <taxon>Paenibacillaceae</taxon>
        <taxon>Paenibacillus</taxon>
    </lineage>
</organism>
<dbReference type="InterPro" id="IPR015910">
    <property type="entry name" value="I/U_nuclsd_hydro_CS"/>
</dbReference>
<evidence type="ECO:0000259" key="3">
    <source>
        <dbReference type="Pfam" id="PF01156"/>
    </source>
</evidence>
<comment type="caution">
    <text evidence="4">The sequence shown here is derived from an EMBL/GenBank/DDBJ whole genome shotgun (WGS) entry which is preliminary data.</text>
</comment>
<keyword evidence="5" id="KW-1185">Reference proteome</keyword>